<sequence length="254" mass="28751">MTSRTSTKVRSVDEPAAELWWFVRFHDGDVIEWCWRDSGAPPLDELAAIRTPRSSSRNRHIPVSAYSMTNAAVLHLESGLEHDLLRRLDRDPTIRRMVAQPLRLQWTGTEPASHTPDLLTVDDSGAVTVWDVRALDEQDDDFRAKSRVTRDACGIAGWRYEVFSGLDIIERMNLLWLHGFRRRPPWADRYEDAIRTMASAGKVTLAALFGADDGSEEVKPVVWHLLWAGDLCADMNAPWTPHTEVTLGSGVRHD</sequence>
<dbReference type="EMBL" id="MAEM01000507">
    <property type="protein sequence ID" value="OBR98722.1"/>
    <property type="molecule type" value="Genomic_DNA"/>
</dbReference>
<dbReference type="InterPro" id="IPR048000">
    <property type="entry name" value="TnsA-like"/>
</dbReference>
<dbReference type="Proteomes" id="UP000093757">
    <property type="component" value="Unassembled WGS sequence"/>
</dbReference>
<gene>
    <name evidence="1" type="ORF">A9W98_34145</name>
</gene>
<evidence type="ECO:0000313" key="1">
    <source>
        <dbReference type="EMBL" id="OBR98722.1"/>
    </source>
</evidence>
<dbReference type="OrthoDB" id="3403133at2"/>
<protein>
    <recommendedName>
        <fullName evidence="3">TnsA-like heteromeric transposase endonuclease subunit</fullName>
    </recommendedName>
</protein>
<dbReference type="AlphaFoldDB" id="A0A1A6B8S3"/>
<organism evidence="1 2">
    <name type="scientific">Mycobacterium gordonae</name>
    <dbReference type="NCBI Taxonomy" id="1778"/>
    <lineage>
        <taxon>Bacteria</taxon>
        <taxon>Bacillati</taxon>
        <taxon>Actinomycetota</taxon>
        <taxon>Actinomycetes</taxon>
        <taxon>Mycobacteriales</taxon>
        <taxon>Mycobacteriaceae</taxon>
        <taxon>Mycobacterium</taxon>
    </lineage>
</organism>
<dbReference type="NCBIfam" id="NF033179">
    <property type="entry name" value="TnsA_like_Actin"/>
    <property type="match status" value="1"/>
</dbReference>
<accession>A0A1A6B8S3</accession>
<proteinExistence type="predicted"/>
<dbReference type="RefSeq" id="WP_065136877.1">
    <property type="nucleotide sequence ID" value="NZ_MAEM01000507.1"/>
</dbReference>
<evidence type="ECO:0008006" key="3">
    <source>
        <dbReference type="Google" id="ProtNLM"/>
    </source>
</evidence>
<comment type="caution">
    <text evidence="1">The sequence shown here is derived from an EMBL/GenBank/DDBJ whole genome shotgun (WGS) entry which is preliminary data.</text>
</comment>
<evidence type="ECO:0000313" key="2">
    <source>
        <dbReference type="Proteomes" id="UP000093757"/>
    </source>
</evidence>
<reference evidence="1 2" key="1">
    <citation type="submission" date="2016-06" db="EMBL/GenBank/DDBJ databases">
        <authorList>
            <person name="Kjaerup R.B."/>
            <person name="Dalgaard T.S."/>
            <person name="Juul-Madsen H.R."/>
        </authorList>
    </citation>
    <scope>NUCLEOTIDE SEQUENCE [LARGE SCALE GENOMIC DNA]</scope>
    <source>
        <strain evidence="1 2">1245752.6</strain>
    </source>
</reference>
<name>A0A1A6B8S3_MYCGO</name>